<dbReference type="PANTHER" id="PTHR30486">
    <property type="entry name" value="TWITCHING MOTILITY PROTEIN PILT"/>
    <property type="match status" value="1"/>
</dbReference>
<dbReference type="Proteomes" id="UP000315947">
    <property type="component" value="Chromosome"/>
</dbReference>
<protein>
    <recommendedName>
        <fullName evidence="2">Bacterial type II secretion system protein E domain-containing protein</fullName>
    </recommendedName>
</protein>
<reference evidence="3 4" key="1">
    <citation type="submission" date="2019-07" db="EMBL/GenBank/DDBJ databases">
        <title>Shewanella sp. YLB-06 whole genomic sequence.</title>
        <authorList>
            <person name="Yu L."/>
        </authorList>
    </citation>
    <scope>NUCLEOTIDE SEQUENCE [LARGE SCALE GENOMIC DNA]</scope>
    <source>
        <strain evidence="3 4">YLB-06</strain>
    </source>
</reference>
<gene>
    <name evidence="3" type="ORF">FM037_09000</name>
</gene>
<evidence type="ECO:0000256" key="1">
    <source>
        <dbReference type="ARBA" id="ARBA00006611"/>
    </source>
</evidence>
<dbReference type="Gene3D" id="3.40.50.300">
    <property type="entry name" value="P-loop containing nucleotide triphosphate hydrolases"/>
    <property type="match status" value="1"/>
</dbReference>
<feature type="domain" description="Bacterial type II secretion system protein E" evidence="2">
    <location>
        <begin position="2"/>
        <end position="117"/>
    </location>
</feature>
<dbReference type="InterPro" id="IPR027417">
    <property type="entry name" value="P-loop_NTPase"/>
</dbReference>
<sequence>MHILTIEEPIETVFKREKSIINQREVGIHVASFEDAIYSALREDVDVIVVGEIRNRETLRASLLAAETGHLVIATIHTYSSLKTIDRIINFFSGDEQPLVRDILSETLTSIISQELTLDKNGNIIPIQEIIINNKAVSNLIRTNKSLQIPSIIQLDNSLGMITRKDHIKRLIKKGILPSSYN</sequence>
<keyword evidence="4" id="KW-1185">Reference proteome</keyword>
<dbReference type="Pfam" id="PF00437">
    <property type="entry name" value="T2SSE"/>
    <property type="match status" value="1"/>
</dbReference>
<organism evidence="3 4">
    <name type="scientific">Shewanella psychropiezotolerans</name>
    <dbReference type="NCBI Taxonomy" id="2593655"/>
    <lineage>
        <taxon>Bacteria</taxon>
        <taxon>Pseudomonadati</taxon>
        <taxon>Pseudomonadota</taxon>
        <taxon>Gammaproteobacteria</taxon>
        <taxon>Alteromonadales</taxon>
        <taxon>Shewanellaceae</taxon>
        <taxon>Shewanella</taxon>
    </lineage>
</organism>
<accession>A0ABX5WY32</accession>
<proteinExistence type="inferred from homology"/>
<evidence type="ECO:0000259" key="2">
    <source>
        <dbReference type="Pfam" id="PF00437"/>
    </source>
</evidence>
<dbReference type="SUPFAM" id="SSF52540">
    <property type="entry name" value="P-loop containing nucleoside triphosphate hydrolases"/>
    <property type="match status" value="1"/>
</dbReference>
<dbReference type="PANTHER" id="PTHR30486:SF6">
    <property type="entry name" value="TYPE IV PILUS RETRACTATION ATPASE PILT"/>
    <property type="match status" value="1"/>
</dbReference>
<evidence type="ECO:0000313" key="4">
    <source>
        <dbReference type="Proteomes" id="UP000315947"/>
    </source>
</evidence>
<comment type="similarity">
    <text evidence="1">Belongs to the GSP E family.</text>
</comment>
<evidence type="ECO:0000313" key="3">
    <source>
        <dbReference type="EMBL" id="QDO83342.1"/>
    </source>
</evidence>
<dbReference type="EMBL" id="CP041614">
    <property type="protein sequence ID" value="QDO83342.1"/>
    <property type="molecule type" value="Genomic_DNA"/>
</dbReference>
<dbReference type="InterPro" id="IPR050921">
    <property type="entry name" value="T4SS_GSP_E_ATPase"/>
</dbReference>
<name>A0ABX5WY32_9GAMM</name>
<dbReference type="InterPro" id="IPR001482">
    <property type="entry name" value="T2SS/T4SS_dom"/>
</dbReference>